<dbReference type="eggNOG" id="ENOG502SDPH">
    <property type="taxonomic scope" value="Eukaryota"/>
</dbReference>
<dbReference type="EMBL" id="KE504123">
    <property type="protein sequence ID" value="EPT05433.1"/>
    <property type="molecule type" value="Genomic_DNA"/>
</dbReference>
<dbReference type="InterPro" id="IPR032710">
    <property type="entry name" value="NTF2-like_dom_sf"/>
</dbReference>
<name>S8EMP5_FOMSC</name>
<evidence type="ECO:0000313" key="2">
    <source>
        <dbReference type="Proteomes" id="UP000015241"/>
    </source>
</evidence>
<dbReference type="OrthoDB" id="3352776at2759"/>
<evidence type="ECO:0008006" key="3">
    <source>
        <dbReference type="Google" id="ProtNLM"/>
    </source>
</evidence>
<dbReference type="Gene3D" id="3.10.450.50">
    <property type="match status" value="1"/>
</dbReference>
<gene>
    <name evidence="1" type="ORF">FOMPIDRAFT_1013214</name>
</gene>
<dbReference type="AlphaFoldDB" id="S8EMP5"/>
<dbReference type="Proteomes" id="UP000015241">
    <property type="component" value="Unassembled WGS sequence"/>
</dbReference>
<sequence length="164" mass="18550">MSPARDQLLASAKALCDAFANKAPIDELLSHFSTTHQIFAAEHGEPFLVPFVGHWFEGRSGPDSVHTYFSLLQKYLTYEDMTFSHWVVDTEARKVSTRGSAKFTWIEGKGEGNTWEEDFAYILDFDELGKITDYQVWADTGAAYLAHCGELNAKRKDFEASQKK</sequence>
<protein>
    <recommendedName>
        <fullName evidence="3">SnoaL-like domain-containing protein</fullName>
    </recommendedName>
</protein>
<reference evidence="1 2" key="1">
    <citation type="journal article" date="2012" name="Science">
        <title>The Paleozoic origin of enzymatic lignin decomposition reconstructed from 31 fungal genomes.</title>
        <authorList>
            <person name="Floudas D."/>
            <person name="Binder M."/>
            <person name="Riley R."/>
            <person name="Barry K."/>
            <person name="Blanchette R.A."/>
            <person name="Henrissat B."/>
            <person name="Martinez A.T."/>
            <person name="Otillar R."/>
            <person name="Spatafora J.W."/>
            <person name="Yadav J.S."/>
            <person name="Aerts A."/>
            <person name="Benoit I."/>
            <person name="Boyd A."/>
            <person name="Carlson A."/>
            <person name="Copeland A."/>
            <person name="Coutinho P.M."/>
            <person name="de Vries R.P."/>
            <person name="Ferreira P."/>
            <person name="Findley K."/>
            <person name="Foster B."/>
            <person name="Gaskell J."/>
            <person name="Glotzer D."/>
            <person name="Gorecki P."/>
            <person name="Heitman J."/>
            <person name="Hesse C."/>
            <person name="Hori C."/>
            <person name="Igarashi K."/>
            <person name="Jurgens J.A."/>
            <person name="Kallen N."/>
            <person name="Kersten P."/>
            <person name="Kohler A."/>
            <person name="Kuees U."/>
            <person name="Kumar T.K.A."/>
            <person name="Kuo A."/>
            <person name="LaButti K."/>
            <person name="Larrondo L.F."/>
            <person name="Lindquist E."/>
            <person name="Ling A."/>
            <person name="Lombard V."/>
            <person name="Lucas S."/>
            <person name="Lundell T."/>
            <person name="Martin R."/>
            <person name="McLaughlin D.J."/>
            <person name="Morgenstern I."/>
            <person name="Morin E."/>
            <person name="Murat C."/>
            <person name="Nagy L.G."/>
            <person name="Nolan M."/>
            <person name="Ohm R.A."/>
            <person name="Patyshakuliyeva A."/>
            <person name="Rokas A."/>
            <person name="Ruiz-Duenas F.J."/>
            <person name="Sabat G."/>
            <person name="Salamov A."/>
            <person name="Samejima M."/>
            <person name="Schmutz J."/>
            <person name="Slot J.C."/>
            <person name="St John F."/>
            <person name="Stenlid J."/>
            <person name="Sun H."/>
            <person name="Sun S."/>
            <person name="Syed K."/>
            <person name="Tsang A."/>
            <person name="Wiebenga A."/>
            <person name="Young D."/>
            <person name="Pisabarro A."/>
            <person name="Eastwood D.C."/>
            <person name="Martin F."/>
            <person name="Cullen D."/>
            <person name="Grigoriev I.V."/>
            <person name="Hibbett D.S."/>
        </authorList>
    </citation>
    <scope>NUCLEOTIDE SEQUENCE</scope>
    <source>
        <strain evidence="2">FP-58527</strain>
    </source>
</reference>
<keyword evidence="2" id="KW-1185">Reference proteome</keyword>
<dbReference type="HOGENOM" id="CLU_095773_1_1_1"/>
<organism evidence="1 2">
    <name type="scientific">Fomitopsis schrenkii</name>
    <name type="common">Brown rot fungus</name>
    <dbReference type="NCBI Taxonomy" id="2126942"/>
    <lineage>
        <taxon>Eukaryota</taxon>
        <taxon>Fungi</taxon>
        <taxon>Dikarya</taxon>
        <taxon>Basidiomycota</taxon>
        <taxon>Agaricomycotina</taxon>
        <taxon>Agaricomycetes</taxon>
        <taxon>Polyporales</taxon>
        <taxon>Fomitopsis</taxon>
    </lineage>
</organism>
<evidence type="ECO:0000313" key="1">
    <source>
        <dbReference type="EMBL" id="EPT05433.1"/>
    </source>
</evidence>
<dbReference type="InParanoid" id="S8EMP5"/>
<proteinExistence type="predicted"/>
<accession>S8EMP5</accession>
<dbReference type="STRING" id="743788.S8EMP5"/>
<dbReference type="SUPFAM" id="SSF54427">
    <property type="entry name" value="NTF2-like"/>
    <property type="match status" value="1"/>
</dbReference>